<feature type="binding site" evidence="14">
    <location>
        <begin position="238"/>
        <end position="239"/>
    </location>
    <ligand>
        <name>FMN</name>
        <dbReference type="ChEBI" id="CHEBI:58210"/>
    </ligand>
</feature>
<keyword evidence="7" id="KW-0521">NADP</keyword>
<feature type="binding site" evidence="14">
    <location>
        <position position="82"/>
    </location>
    <ligand>
        <name>FMN</name>
        <dbReference type="ChEBI" id="CHEBI:58210"/>
    </ligand>
</feature>
<dbReference type="NCBIfam" id="TIGR00737">
    <property type="entry name" value="nifR3_yhdG"/>
    <property type="match status" value="1"/>
</dbReference>
<dbReference type="PANTHER" id="PTHR45846">
    <property type="entry name" value="TRNA-DIHYDROURIDINE(47) SYNTHASE [NAD(P)(+)]-LIKE"/>
    <property type="match status" value="1"/>
</dbReference>
<dbReference type="InterPro" id="IPR004652">
    <property type="entry name" value="DusB-like"/>
</dbReference>
<evidence type="ECO:0000259" key="15">
    <source>
        <dbReference type="Pfam" id="PF01207"/>
    </source>
</evidence>
<dbReference type="GO" id="GO:0050660">
    <property type="term" value="F:flavin adenine dinucleotide binding"/>
    <property type="evidence" value="ECO:0007669"/>
    <property type="project" value="InterPro"/>
</dbReference>
<dbReference type="EMBL" id="NRJG01000176">
    <property type="protein sequence ID" value="RIY34746.1"/>
    <property type="molecule type" value="Genomic_DNA"/>
</dbReference>
<feature type="active site" description="Proton donor" evidence="13">
    <location>
        <position position="113"/>
    </location>
</feature>
<protein>
    <recommendedName>
        <fullName evidence="12">tRNA-dihydrouridine synthase</fullName>
        <ecNumber evidence="12">1.3.1.-</ecNumber>
    </recommendedName>
</protein>
<evidence type="ECO:0000256" key="14">
    <source>
        <dbReference type="PIRSR" id="PIRSR006621-2"/>
    </source>
</evidence>
<comment type="catalytic activity">
    <reaction evidence="11">
        <text>a 5,6-dihydrouridine in tRNA + NAD(+) = a uridine in tRNA + NADH + H(+)</text>
        <dbReference type="Rhea" id="RHEA:54452"/>
        <dbReference type="Rhea" id="RHEA-COMP:13339"/>
        <dbReference type="Rhea" id="RHEA-COMP:13887"/>
        <dbReference type="ChEBI" id="CHEBI:15378"/>
        <dbReference type="ChEBI" id="CHEBI:57540"/>
        <dbReference type="ChEBI" id="CHEBI:57945"/>
        <dbReference type="ChEBI" id="CHEBI:65315"/>
        <dbReference type="ChEBI" id="CHEBI:74443"/>
    </reaction>
</comment>
<feature type="binding site" evidence="14">
    <location>
        <position position="183"/>
    </location>
    <ligand>
        <name>FMN</name>
        <dbReference type="ChEBI" id="CHEBI:58210"/>
    </ligand>
</feature>
<evidence type="ECO:0000256" key="5">
    <source>
        <dbReference type="ARBA" id="ARBA00022643"/>
    </source>
</evidence>
<evidence type="ECO:0000256" key="10">
    <source>
        <dbReference type="ARBA" id="ARBA00048205"/>
    </source>
</evidence>
<dbReference type="SUPFAM" id="SSF51395">
    <property type="entry name" value="FMN-linked oxidoreductases"/>
    <property type="match status" value="1"/>
</dbReference>
<sequence length="391" mass="44412">MSVAFKIGQYNIKNSVILAPMAGITDSPYRQIHLAHGVGLAVSEMVLANTQMLHQGESLKHLEIQDLAPEIYQQYQVPRVMQLLGYDPQAMGNLAKLIVEHNLADIIDINMGCPAKKVVKKAAGSALMAEPETVKAILEQVVAHAHNKPVSLKMRTGVDLEHKNALQLALLAQDIGVKSIVIHGRTRADLFNGQAEYDTIAQVKQELEIPVIANGDVDSLEKYLYVKDYTNADGIMLGRASQGNPWLMQKLVAFATKTKYIEPNLLDKFVVVMKHIELIYQTYEPFLSYKIARKHFIWYLEQLFPQVFTTKTKNNLESEQYIQKHIVLNSEQHKQIDYFYTNLYTSAESRTLDSTKYEEVYSWKKGFTTLNSALEQTLFIQSCYAKLKNWL</sequence>
<evidence type="ECO:0000256" key="11">
    <source>
        <dbReference type="ARBA" id="ARBA00048802"/>
    </source>
</evidence>
<dbReference type="Gene3D" id="3.20.20.70">
    <property type="entry name" value="Aldolase class I"/>
    <property type="match status" value="1"/>
</dbReference>
<evidence type="ECO:0000256" key="2">
    <source>
        <dbReference type="ARBA" id="ARBA00002790"/>
    </source>
</evidence>
<comment type="function">
    <text evidence="2 12">Catalyzes the synthesis of 5,6-dihydrouridine (D), a modified base found in the D-loop of most tRNAs, via the reduction of the C5-C6 double bond in target uridines.</text>
</comment>
<dbReference type="PIRSF" id="PIRSF006621">
    <property type="entry name" value="Dus"/>
    <property type="match status" value="1"/>
</dbReference>
<dbReference type="InterPro" id="IPR013785">
    <property type="entry name" value="Aldolase_TIM"/>
</dbReference>
<keyword evidence="14" id="KW-0547">Nucleotide-binding</keyword>
<keyword evidence="3" id="KW-0820">tRNA-binding</keyword>
<name>A0A3A1YBK2_9GAMM</name>
<evidence type="ECO:0000256" key="4">
    <source>
        <dbReference type="ARBA" id="ARBA00022630"/>
    </source>
</evidence>
<evidence type="ECO:0000313" key="16">
    <source>
        <dbReference type="EMBL" id="RIY34746.1"/>
    </source>
</evidence>
<evidence type="ECO:0000256" key="13">
    <source>
        <dbReference type="PIRSR" id="PIRSR006621-1"/>
    </source>
</evidence>
<feature type="domain" description="DUS-like FMN-binding" evidence="15">
    <location>
        <begin position="17"/>
        <end position="318"/>
    </location>
</feature>
<dbReference type="Pfam" id="PF01207">
    <property type="entry name" value="Dus"/>
    <property type="match status" value="1"/>
</dbReference>
<evidence type="ECO:0000256" key="12">
    <source>
        <dbReference type="PIRNR" id="PIRNR006621"/>
    </source>
</evidence>
<dbReference type="Proteomes" id="UP000265916">
    <property type="component" value="Unassembled WGS sequence"/>
</dbReference>
<accession>A0A3A1YBK2</accession>
<evidence type="ECO:0000256" key="6">
    <source>
        <dbReference type="ARBA" id="ARBA00022694"/>
    </source>
</evidence>
<reference evidence="16 17" key="1">
    <citation type="submission" date="2017-08" db="EMBL/GenBank/DDBJ databases">
        <title>Reclassification of Bisgaard taxon 37 and 44.</title>
        <authorList>
            <person name="Christensen H."/>
        </authorList>
    </citation>
    <scope>NUCLEOTIDE SEQUENCE [LARGE SCALE GENOMIC DNA]</scope>
    <source>
        <strain evidence="16 17">111</strain>
    </source>
</reference>
<evidence type="ECO:0000256" key="8">
    <source>
        <dbReference type="ARBA" id="ARBA00022884"/>
    </source>
</evidence>
<dbReference type="OrthoDB" id="9764501at2"/>
<dbReference type="GO" id="GO:0017150">
    <property type="term" value="F:tRNA dihydrouridine synthase activity"/>
    <property type="evidence" value="ECO:0007669"/>
    <property type="project" value="InterPro"/>
</dbReference>
<dbReference type="InterPro" id="IPR001269">
    <property type="entry name" value="DUS_fam"/>
</dbReference>
<dbReference type="EC" id="1.3.1.-" evidence="12"/>
<dbReference type="PROSITE" id="PS01136">
    <property type="entry name" value="UPF0034"/>
    <property type="match status" value="1"/>
</dbReference>
<gene>
    <name evidence="16" type="ORF">CKF58_07760</name>
</gene>
<evidence type="ECO:0000256" key="1">
    <source>
        <dbReference type="ARBA" id="ARBA00001917"/>
    </source>
</evidence>
<dbReference type="CDD" id="cd02801">
    <property type="entry name" value="DUS_like_FMN"/>
    <property type="match status" value="1"/>
</dbReference>
<dbReference type="InterPro" id="IPR018517">
    <property type="entry name" value="tRNA_hU_synthase_CS"/>
</dbReference>
<dbReference type="GO" id="GO:0000049">
    <property type="term" value="F:tRNA binding"/>
    <property type="evidence" value="ECO:0007669"/>
    <property type="project" value="UniProtKB-KW"/>
</dbReference>
<organism evidence="16 17">
    <name type="scientific">Psittacicella hinzii</name>
    <dbReference type="NCBI Taxonomy" id="2028575"/>
    <lineage>
        <taxon>Bacteria</taxon>
        <taxon>Pseudomonadati</taxon>
        <taxon>Pseudomonadota</taxon>
        <taxon>Gammaproteobacteria</taxon>
        <taxon>Pasteurellales</taxon>
        <taxon>Psittacicellaceae</taxon>
        <taxon>Psittacicella</taxon>
    </lineage>
</organism>
<feature type="binding site" evidence="14">
    <location>
        <begin position="20"/>
        <end position="22"/>
    </location>
    <ligand>
        <name>FMN</name>
        <dbReference type="ChEBI" id="CHEBI:58210"/>
    </ligand>
</feature>
<evidence type="ECO:0000256" key="3">
    <source>
        <dbReference type="ARBA" id="ARBA00022555"/>
    </source>
</evidence>
<keyword evidence="4 12" id="KW-0285">Flavoprotein</keyword>
<keyword evidence="5 12" id="KW-0288">FMN</keyword>
<dbReference type="PANTHER" id="PTHR45846:SF1">
    <property type="entry name" value="TRNA-DIHYDROURIDINE(47) SYNTHASE [NAD(P)(+)]-LIKE"/>
    <property type="match status" value="1"/>
</dbReference>
<comment type="cofactor">
    <cofactor evidence="1 12 14">
        <name>FMN</name>
        <dbReference type="ChEBI" id="CHEBI:58210"/>
    </cofactor>
</comment>
<evidence type="ECO:0000256" key="7">
    <source>
        <dbReference type="ARBA" id="ARBA00022857"/>
    </source>
</evidence>
<dbReference type="InterPro" id="IPR035587">
    <property type="entry name" value="DUS-like_FMN-bd"/>
</dbReference>
<dbReference type="InterPro" id="IPR024036">
    <property type="entry name" value="tRNA-dHydroUridine_Synthase_C"/>
</dbReference>
<comment type="caution">
    <text evidence="16">The sequence shown here is derived from an EMBL/GenBank/DDBJ whole genome shotgun (WGS) entry which is preliminary data.</text>
</comment>
<proteinExistence type="inferred from homology"/>
<dbReference type="Gene3D" id="1.10.1200.80">
    <property type="entry name" value="Putative flavin oxidoreducatase, domain 2"/>
    <property type="match status" value="1"/>
</dbReference>
<keyword evidence="9 12" id="KW-0560">Oxidoreductase</keyword>
<evidence type="ECO:0000256" key="9">
    <source>
        <dbReference type="ARBA" id="ARBA00023002"/>
    </source>
</evidence>
<keyword evidence="6 12" id="KW-0819">tRNA processing</keyword>
<keyword evidence="17" id="KW-1185">Reference proteome</keyword>
<feature type="binding site" evidence="14">
    <location>
        <position position="153"/>
    </location>
    <ligand>
        <name>FMN</name>
        <dbReference type="ChEBI" id="CHEBI:58210"/>
    </ligand>
</feature>
<evidence type="ECO:0000313" key="17">
    <source>
        <dbReference type="Proteomes" id="UP000265916"/>
    </source>
</evidence>
<comment type="catalytic activity">
    <reaction evidence="10">
        <text>a 5,6-dihydrouridine in tRNA + NADP(+) = a uridine in tRNA + NADPH + H(+)</text>
        <dbReference type="Rhea" id="RHEA:23624"/>
        <dbReference type="Rhea" id="RHEA-COMP:13339"/>
        <dbReference type="Rhea" id="RHEA-COMP:13887"/>
        <dbReference type="ChEBI" id="CHEBI:15378"/>
        <dbReference type="ChEBI" id="CHEBI:57783"/>
        <dbReference type="ChEBI" id="CHEBI:58349"/>
        <dbReference type="ChEBI" id="CHEBI:65315"/>
        <dbReference type="ChEBI" id="CHEBI:74443"/>
    </reaction>
</comment>
<keyword evidence="8" id="KW-0694">RNA-binding</keyword>
<dbReference type="AlphaFoldDB" id="A0A3A1YBK2"/>
<dbReference type="RefSeq" id="WP_119532640.1">
    <property type="nucleotide sequence ID" value="NZ_JBHSSP010000005.1"/>
</dbReference>
<comment type="similarity">
    <text evidence="12">Belongs to the dus family.</text>
</comment>